<keyword evidence="2" id="KW-1185">Reference proteome</keyword>
<comment type="caution">
    <text evidence="1">The sequence shown here is derived from an EMBL/GenBank/DDBJ whole genome shotgun (WGS) entry which is preliminary data.</text>
</comment>
<dbReference type="AlphaFoldDB" id="A0A9P0PQS6"/>
<evidence type="ECO:0000313" key="2">
    <source>
        <dbReference type="Proteomes" id="UP001152888"/>
    </source>
</evidence>
<gene>
    <name evidence="1" type="ORF">ACAOBT_LOCUS22615</name>
</gene>
<protein>
    <submittedName>
        <fullName evidence="1">Uncharacterized protein</fullName>
    </submittedName>
</protein>
<sequence length="72" mass="8177">MICAKQLKMLEVTGWASCQLQNVITFHEQHFIACAIKKVLLILFCSTTLGRKTALPPELETELVKYLLIMDP</sequence>
<accession>A0A9P0PQS6</accession>
<name>A0A9P0PQS6_ACAOB</name>
<dbReference type="EMBL" id="CAKOFQ010007228">
    <property type="protein sequence ID" value="CAH1995454.1"/>
    <property type="molecule type" value="Genomic_DNA"/>
</dbReference>
<reference evidence="1" key="1">
    <citation type="submission" date="2022-03" db="EMBL/GenBank/DDBJ databases">
        <authorList>
            <person name="Sayadi A."/>
        </authorList>
    </citation>
    <scope>NUCLEOTIDE SEQUENCE</scope>
</reference>
<organism evidence="1 2">
    <name type="scientific">Acanthoscelides obtectus</name>
    <name type="common">Bean weevil</name>
    <name type="synonym">Bruchus obtectus</name>
    <dbReference type="NCBI Taxonomy" id="200917"/>
    <lineage>
        <taxon>Eukaryota</taxon>
        <taxon>Metazoa</taxon>
        <taxon>Ecdysozoa</taxon>
        <taxon>Arthropoda</taxon>
        <taxon>Hexapoda</taxon>
        <taxon>Insecta</taxon>
        <taxon>Pterygota</taxon>
        <taxon>Neoptera</taxon>
        <taxon>Endopterygota</taxon>
        <taxon>Coleoptera</taxon>
        <taxon>Polyphaga</taxon>
        <taxon>Cucujiformia</taxon>
        <taxon>Chrysomeloidea</taxon>
        <taxon>Chrysomelidae</taxon>
        <taxon>Bruchinae</taxon>
        <taxon>Bruchini</taxon>
        <taxon>Acanthoscelides</taxon>
    </lineage>
</organism>
<proteinExistence type="predicted"/>
<evidence type="ECO:0000313" key="1">
    <source>
        <dbReference type="EMBL" id="CAH1995454.1"/>
    </source>
</evidence>
<dbReference type="Proteomes" id="UP001152888">
    <property type="component" value="Unassembled WGS sequence"/>
</dbReference>